<feature type="compositionally biased region" description="Polar residues" evidence="1">
    <location>
        <begin position="62"/>
        <end position="73"/>
    </location>
</feature>
<gene>
    <name evidence="2" type="ORF">BDW42DRAFT_160956</name>
</gene>
<feature type="region of interest" description="Disordered" evidence="1">
    <location>
        <begin position="1"/>
        <end position="26"/>
    </location>
</feature>
<accession>A0A2J5I5W3</accession>
<sequence length="89" mass="10344">MIRIDNMPTRDRLTLTDRQTDRQTDKHKHTCLPVYQPACIIHPHLPPTSYPISIQVRIGRLKQSTMQQQQQHNAGIMPTSPPNQPLRKQ</sequence>
<reference evidence="3" key="1">
    <citation type="submission" date="2017-12" db="EMBL/GenBank/DDBJ databases">
        <authorList>
            <consortium name="DOE Joint Genome Institute"/>
            <person name="Mondo S.J."/>
            <person name="Kjaerbolling I."/>
            <person name="Vesth T.C."/>
            <person name="Frisvad J.C."/>
            <person name="Nybo J.L."/>
            <person name="Theobald S."/>
            <person name="Kuo A."/>
            <person name="Bowyer P."/>
            <person name="Matsuda Y."/>
            <person name="Lyhne E.K."/>
            <person name="Kogle M.E."/>
            <person name="Clum A."/>
            <person name="Lipzen A."/>
            <person name="Salamov A."/>
            <person name="Ngan C.Y."/>
            <person name="Daum C."/>
            <person name="Chiniquy J."/>
            <person name="Barry K."/>
            <person name="LaButti K."/>
            <person name="Haridas S."/>
            <person name="Simmons B.A."/>
            <person name="Magnuson J.K."/>
            <person name="Mortensen U.H."/>
            <person name="Larsen T.O."/>
            <person name="Grigoriev I.V."/>
            <person name="Baker S.E."/>
            <person name="Andersen M.R."/>
            <person name="Nordberg H.P."/>
            <person name="Cantor M.N."/>
            <person name="Hua S.X."/>
        </authorList>
    </citation>
    <scope>NUCLEOTIDE SEQUENCE [LARGE SCALE GENOMIC DNA]</scope>
    <source>
        <strain evidence="3">IBT 19404</strain>
    </source>
</reference>
<feature type="region of interest" description="Disordered" evidence="1">
    <location>
        <begin position="61"/>
        <end position="89"/>
    </location>
</feature>
<proteinExistence type="predicted"/>
<feature type="compositionally biased region" description="Pro residues" evidence="1">
    <location>
        <begin position="79"/>
        <end position="89"/>
    </location>
</feature>
<evidence type="ECO:0000313" key="3">
    <source>
        <dbReference type="Proteomes" id="UP000235023"/>
    </source>
</evidence>
<keyword evidence="3" id="KW-1185">Reference proteome</keyword>
<dbReference type="AlphaFoldDB" id="A0A2J5I5W3"/>
<feature type="compositionally biased region" description="Basic and acidic residues" evidence="1">
    <location>
        <begin position="8"/>
        <end position="24"/>
    </location>
</feature>
<protein>
    <submittedName>
        <fullName evidence="2">Uncharacterized protein</fullName>
    </submittedName>
</protein>
<evidence type="ECO:0000313" key="2">
    <source>
        <dbReference type="EMBL" id="PLN85341.1"/>
    </source>
</evidence>
<organism evidence="2 3">
    <name type="scientific">Aspergillus taichungensis</name>
    <dbReference type="NCBI Taxonomy" id="482145"/>
    <lineage>
        <taxon>Eukaryota</taxon>
        <taxon>Fungi</taxon>
        <taxon>Dikarya</taxon>
        <taxon>Ascomycota</taxon>
        <taxon>Pezizomycotina</taxon>
        <taxon>Eurotiomycetes</taxon>
        <taxon>Eurotiomycetidae</taxon>
        <taxon>Eurotiales</taxon>
        <taxon>Aspergillaceae</taxon>
        <taxon>Aspergillus</taxon>
        <taxon>Aspergillus subgen. Circumdati</taxon>
    </lineage>
</organism>
<name>A0A2J5I5W3_9EURO</name>
<dbReference type="Proteomes" id="UP000235023">
    <property type="component" value="Unassembled WGS sequence"/>
</dbReference>
<evidence type="ECO:0000256" key="1">
    <source>
        <dbReference type="SAM" id="MobiDB-lite"/>
    </source>
</evidence>
<dbReference type="EMBL" id="KZ559505">
    <property type="protein sequence ID" value="PLN85341.1"/>
    <property type="molecule type" value="Genomic_DNA"/>
</dbReference>